<evidence type="ECO:0000256" key="1">
    <source>
        <dbReference type="ARBA" id="ARBA00008140"/>
    </source>
</evidence>
<comment type="caution">
    <text evidence="5">The sequence shown here is derived from an EMBL/GenBank/DDBJ whole genome shotgun (WGS) entry which is preliminary data.</text>
</comment>
<dbReference type="Proteomes" id="UP000265703">
    <property type="component" value="Unassembled WGS sequence"/>
</dbReference>
<evidence type="ECO:0000313" key="6">
    <source>
        <dbReference type="Proteomes" id="UP000265703"/>
    </source>
</evidence>
<keyword evidence="6" id="KW-1185">Reference proteome</keyword>
<proteinExistence type="inferred from homology"/>
<dbReference type="SMART" id="SM01179">
    <property type="entry name" value="DUF862"/>
    <property type="match status" value="1"/>
</dbReference>
<dbReference type="AlphaFoldDB" id="A0A397TJS7"/>
<dbReference type="GO" id="GO:0070646">
    <property type="term" value="P:protein modification by small protein removal"/>
    <property type="evidence" value="ECO:0007669"/>
    <property type="project" value="TreeGrafter"/>
</dbReference>
<dbReference type="STRING" id="658196.A0A397TJS7"/>
<sequence>MAPVKLFVYDLSKGMARAFSSFTGRQIDGIWHTSVVVHGKEWYFGPGIINEIPGQTILGPPLRIIYMGETEVTEEIIHQHIKDMRVNFTPEKYHLLDNNCNNFSNLFCEFLTGRNIPDYITNLPADFLSTPMGRHFRPMLEIMFGPSRHP</sequence>
<comment type="similarity">
    <text evidence="1">Belongs to the DeSI family.</text>
</comment>
<dbReference type="GO" id="GO:0006508">
    <property type="term" value="P:proteolysis"/>
    <property type="evidence" value="ECO:0007669"/>
    <property type="project" value="UniProtKB-KW"/>
</dbReference>
<dbReference type="PANTHER" id="PTHR12378:SF7">
    <property type="entry name" value="DESUMOYLATING ISOPEPTIDASE 1"/>
    <property type="match status" value="1"/>
</dbReference>
<dbReference type="Pfam" id="PF05903">
    <property type="entry name" value="Peptidase_C97"/>
    <property type="match status" value="1"/>
</dbReference>
<gene>
    <name evidence="5" type="ORF">C1645_708911</name>
</gene>
<organism evidence="5 6">
    <name type="scientific">Glomus cerebriforme</name>
    <dbReference type="NCBI Taxonomy" id="658196"/>
    <lineage>
        <taxon>Eukaryota</taxon>
        <taxon>Fungi</taxon>
        <taxon>Fungi incertae sedis</taxon>
        <taxon>Mucoromycota</taxon>
        <taxon>Glomeromycotina</taxon>
        <taxon>Glomeromycetes</taxon>
        <taxon>Glomerales</taxon>
        <taxon>Glomeraceae</taxon>
        <taxon>Glomus</taxon>
    </lineage>
</organism>
<evidence type="ECO:0000259" key="4">
    <source>
        <dbReference type="PROSITE" id="PS51858"/>
    </source>
</evidence>
<reference evidence="5 6" key="1">
    <citation type="submission" date="2018-06" db="EMBL/GenBank/DDBJ databases">
        <title>Comparative genomics reveals the genomic features of Rhizophagus irregularis, R. cerebriforme, R. diaphanum and Gigaspora rosea, and their symbiotic lifestyle signature.</title>
        <authorList>
            <person name="Morin E."/>
            <person name="San Clemente H."/>
            <person name="Chen E.C.H."/>
            <person name="De La Providencia I."/>
            <person name="Hainaut M."/>
            <person name="Kuo A."/>
            <person name="Kohler A."/>
            <person name="Murat C."/>
            <person name="Tang N."/>
            <person name="Roy S."/>
            <person name="Loubradou J."/>
            <person name="Henrissat B."/>
            <person name="Grigoriev I.V."/>
            <person name="Corradi N."/>
            <person name="Roux C."/>
            <person name="Martin F.M."/>
        </authorList>
    </citation>
    <scope>NUCLEOTIDE SEQUENCE [LARGE SCALE GENOMIC DNA]</scope>
    <source>
        <strain evidence="5 6">DAOM 227022</strain>
    </source>
</reference>
<protein>
    <submittedName>
        <fullName evidence="5">PPPDE putative peptidase domain-containing protein</fullName>
    </submittedName>
</protein>
<name>A0A397TJS7_9GLOM</name>
<dbReference type="Gene3D" id="3.90.1720.30">
    <property type="entry name" value="PPPDE domains"/>
    <property type="match status" value="1"/>
</dbReference>
<keyword evidence="2" id="KW-0645">Protease</keyword>
<dbReference type="InterPro" id="IPR042266">
    <property type="entry name" value="PPPDE_sf"/>
</dbReference>
<evidence type="ECO:0000313" key="5">
    <source>
        <dbReference type="EMBL" id="RIA95271.1"/>
    </source>
</evidence>
<dbReference type="EMBL" id="QKYT01000064">
    <property type="protein sequence ID" value="RIA95271.1"/>
    <property type="molecule type" value="Genomic_DNA"/>
</dbReference>
<feature type="domain" description="PPPDE" evidence="4">
    <location>
        <begin position="2"/>
        <end position="141"/>
    </location>
</feature>
<dbReference type="InterPro" id="IPR008580">
    <property type="entry name" value="PPPDE_dom"/>
</dbReference>
<accession>A0A397TJS7</accession>
<evidence type="ECO:0000256" key="3">
    <source>
        <dbReference type="ARBA" id="ARBA00022801"/>
    </source>
</evidence>
<dbReference type="GO" id="GO:0008233">
    <property type="term" value="F:peptidase activity"/>
    <property type="evidence" value="ECO:0007669"/>
    <property type="project" value="UniProtKB-KW"/>
</dbReference>
<dbReference type="PANTHER" id="PTHR12378">
    <property type="entry name" value="DESUMOYLATING ISOPEPTIDASE"/>
    <property type="match status" value="1"/>
</dbReference>
<evidence type="ECO:0000256" key="2">
    <source>
        <dbReference type="ARBA" id="ARBA00022670"/>
    </source>
</evidence>
<dbReference type="OrthoDB" id="21221at2759"/>
<dbReference type="PROSITE" id="PS51858">
    <property type="entry name" value="PPPDE"/>
    <property type="match status" value="1"/>
</dbReference>
<keyword evidence="3" id="KW-0378">Hydrolase</keyword>